<evidence type="ECO:0000313" key="1">
    <source>
        <dbReference type="EMBL" id="MCH5600941.1"/>
    </source>
</evidence>
<sequence length="112" mass="13208">MQHGDIIRFFPSDFRTKDPNLARWDDPKVFLEKMTRTIICFSSIRYVYLERWNWFQKESSNPARSVDELEELFYWCTANNNIMILNVPPTNTARYANMNVFDPGASGPSQHP</sequence>
<accession>A0ABS9SRP1</accession>
<dbReference type="RefSeq" id="WP_240833461.1">
    <property type="nucleotide sequence ID" value="NZ_JAKWBL010000005.1"/>
</dbReference>
<dbReference type="Proteomes" id="UP001202248">
    <property type="component" value="Unassembled WGS sequence"/>
</dbReference>
<name>A0ABS9SRP1_9BACT</name>
<gene>
    <name evidence="1" type="ORF">MKP09_25020</name>
</gene>
<reference evidence="1 2" key="1">
    <citation type="submission" date="2022-02" db="EMBL/GenBank/DDBJ databases">
        <authorList>
            <person name="Min J."/>
        </authorList>
    </citation>
    <scope>NUCLEOTIDE SEQUENCE [LARGE SCALE GENOMIC DNA]</scope>
    <source>
        <strain evidence="1 2">GR10-1</strain>
    </source>
</reference>
<comment type="caution">
    <text evidence="1">The sequence shown here is derived from an EMBL/GenBank/DDBJ whole genome shotgun (WGS) entry which is preliminary data.</text>
</comment>
<proteinExistence type="predicted"/>
<dbReference type="EMBL" id="JAKWBL010000005">
    <property type="protein sequence ID" value="MCH5600941.1"/>
    <property type="molecule type" value="Genomic_DNA"/>
</dbReference>
<keyword evidence="2" id="KW-1185">Reference proteome</keyword>
<organism evidence="1 2">
    <name type="scientific">Niabella ginsengisoli</name>
    <dbReference type="NCBI Taxonomy" id="522298"/>
    <lineage>
        <taxon>Bacteria</taxon>
        <taxon>Pseudomonadati</taxon>
        <taxon>Bacteroidota</taxon>
        <taxon>Chitinophagia</taxon>
        <taxon>Chitinophagales</taxon>
        <taxon>Chitinophagaceae</taxon>
        <taxon>Niabella</taxon>
    </lineage>
</organism>
<protein>
    <submittedName>
        <fullName evidence="1">Uncharacterized protein</fullName>
    </submittedName>
</protein>
<evidence type="ECO:0000313" key="2">
    <source>
        <dbReference type="Proteomes" id="UP001202248"/>
    </source>
</evidence>